<dbReference type="EMBL" id="SPUK01000015">
    <property type="protein sequence ID" value="TQV92375.1"/>
    <property type="molecule type" value="Genomic_DNA"/>
</dbReference>
<reference evidence="2 3" key="1">
    <citation type="journal article" date="2019" name="Appl. Microbiol. Biotechnol.">
        <title>Genome sequence of Isaria javanica and comparative genome analysis insights into family S53 peptidase evolution in fungal entomopathogens.</title>
        <authorList>
            <person name="Lin R."/>
            <person name="Zhang X."/>
            <person name="Xin B."/>
            <person name="Zou M."/>
            <person name="Gao Y."/>
            <person name="Qin F."/>
            <person name="Hu Q."/>
            <person name="Xie B."/>
            <person name="Cheng X."/>
        </authorList>
    </citation>
    <scope>NUCLEOTIDE SEQUENCE [LARGE SCALE GENOMIC DNA]</scope>
    <source>
        <strain evidence="2 3">IJ1G</strain>
    </source>
</reference>
<sequence length="183" mass="20769">MCGLTCCSPWPGECHLVVSKIQSISRSKIHKCDNCTPGCSIIRHHFKYLGILTSYIAQSSTPCTRQEGRRREIPRQSGRNPQVIGRRQESRSRMKSVCEIRYSHQVSLPDDWSPDNYGSITHQQGNLPDDLLTRNSSVTSRYVRPATGSDGPDTPTKKIIGYYGYMCAANLGCRHVRKYEYLR</sequence>
<name>A0A545USF3_9HYPO</name>
<proteinExistence type="predicted"/>
<gene>
    <name evidence="2" type="ORF">IF1G_08893</name>
</gene>
<evidence type="ECO:0000256" key="1">
    <source>
        <dbReference type="SAM" id="MobiDB-lite"/>
    </source>
</evidence>
<feature type="region of interest" description="Disordered" evidence="1">
    <location>
        <begin position="62"/>
        <end position="91"/>
    </location>
</feature>
<evidence type="ECO:0000313" key="3">
    <source>
        <dbReference type="Proteomes" id="UP000315783"/>
    </source>
</evidence>
<comment type="caution">
    <text evidence="2">The sequence shown here is derived from an EMBL/GenBank/DDBJ whole genome shotgun (WGS) entry which is preliminary data.</text>
</comment>
<evidence type="ECO:0000313" key="2">
    <source>
        <dbReference type="EMBL" id="TQV92375.1"/>
    </source>
</evidence>
<dbReference type="Proteomes" id="UP000315783">
    <property type="component" value="Unassembled WGS sequence"/>
</dbReference>
<organism evidence="2 3">
    <name type="scientific">Cordyceps javanica</name>
    <dbReference type="NCBI Taxonomy" id="43265"/>
    <lineage>
        <taxon>Eukaryota</taxon>
        <taxon>Fungi</taxon>
        <taxon>Dikarya</taxon>
        <taxon>Ascomycota</taxon>
        <taxon>Pezizomycotina</taxon>
        <taxon>Sordariomycetes</taxon>
        <taxon>Hypocreomycetidae</taxon>
        <taxon>Hypocreales</taxon>
        <taxon>Cordycipitaceae</taxon>
        <taxon>Cordyceps</taxon>
    </lineage>
</organism>
<dbReference type="AlphaFoldDB" id="A0A545USF3"/>
<accession>A0A545USF3</accession>
<keyword evidence="3" id="KW-1185">Reference proteome</keyword>
<protein>
    <submittedName>
        <fullName evidence="2">Uncharacterized protein</fullName>
    </submittedName>
</protein>